<sequence>MKEMVFEGGGLEEEWVMVFLGPLRVGSQLRRVSWTTGTMSIVNSKSDETTEIFFQVKGISY</sequence>
<gene>
    <name evidence="1" type="ORF">QJS10_CPB17g00142</name>
</gene>
<proteinExistence type="predicted"/>
<evidence type="ECO:0000313" key="1">
    <source>
        <dbReference type="EMBL" id="KAK1292076.1"/>
    </source>
</evidence>
<name>A0AAV9CTC3_ACOCL</name>
<reference evidence="1" key="2">
    <citation type="submission" date="2023-06" db="EMBL/GenBank/DDBJ databases">
        <authorList>
            <person name="Ma L."/>
            <person name="Liu K.-W."/>
            <person name="Li Z."/>
            <person name="Hsiao Y.-Y."/>
            <person name="Qi Y."/>
            <person name="Fu T."/>
            <person name="Tang G."/>
            <person name="Zhang D."/>
            <person name="Sun W.-H."/>
            <person name="Liu D.-K."/>
            <person name="Li Y."/>
            <person name="Chen G.-Z."/>
            <person name="Liu X.-D."/>
            <person name="Liao X.-Y."/>
            <person name="Jiang Y.-T."/>
            <person name="Yu X."/>
            <person name="Hao Y."/>
            <person name="Huang J."/>
            <person name="Zhao X.-W."/>
            <person name="Ke S."/>
            <person name="Chen Y.-Y."/>
            <person name="Wu W.-L."/>
            <person name="Hsu J.-L."/>
            <person name="Lin Y.-F."/>
            <person name="Huang M.-D."/>
            <person name="Li C.-Y."/>
            <person name="Huang L."/>
            <person name="Wang Z.-W."/>
            <person name="Zhao X."/>
            <person name="Zhong W.-Y."/>
            <person name="Peng D.-H."/>
            <person name="Ahmad S."/>
            <person name="Lan S."/>
            <person name="Zhang J.-S."/>
            <person name="Tsai W.-C."/>
            <person name="Van De Peer Y."/>
            <person name="Liu Z.-J."/>
        </authorList>
    </citation>
    <scope>NUCLEOTIDE SEQUENCE</scope>
    <source>
        <strain evidence="1">CP</strain>
        <tissue evidence="1">Leaves</tissue>
    </source>
</reference>
<reference evidence="1" key="1">
    <citation type="journal article" date="2023" name="Nat. Commun.">
        <title>Diploid and tetraploid genomes of Acorus and the evolution of monocots.</title>
        <authorList>
            <person name="Ma L."/>
            <person name="Liu K.W."/>
            <person name="Li Z."/>
            <person name="Hsiao Y.Y."/>
            <person name="Qi Y."/>
            <person name="Fu T."/>
            <person name="Tang G.D."/>
            <person name="Zhang D."/>
            <person name="Sun W.H."/>
            <person name="Liu D.K."/>
            <person name="Li Y."/>
            <person name="Chen G.Z."/>
            <person name="Liu X.D."/>
            <person name="Liao X.Y."/>
            <person name="Jiang Y.T."/>
            <person name="Yu X."/>
            <person name="Hao Y."/>
            <person name="Huang J."/>
            <person name="Zhao X.W."/>
            <person name="Ke S."/>
            <person name="Chen Y.Y."/>
            <person name="Wu W.L."/>
            <person name="Hsu J.L."/>
            <person name="Lin Y.F."/>
            <person name="Huang M.D."/>
            <person name="Li C.Y."/>
            <person name="Huang L."/>
            <person name="Wang Z.W."/>
            <person name="Zhao X."/>
            <person name="Zhong W.Y."/>
            <person name="Peng D.H."/>
            <person name="Ahmad S."/>
            <person name="Lan S."/>
            <person name="Zhang J.S."/>
            <person name="Tsai W.C."/>
            <person name="Van de Peer Y."/>
            <person name="Liu Z.J."/>
        </authorList>
    </citation>
    <scope>NUCLEOTIDE SEQUENCE</scope>
    <source>
        <strain evidence="1">CP</strain>
    </source>
</reference>
<dbReference type="EMBL" id="JAUJYO010000017">
    <property type="protein sequence ID" value="KAK1292076.1"/>
    <property type="molecule type" value="Genomic_DNA"/>
</dbReference>
<organism evidence="1 2">
    <name type="scientific">Acorus calamus</name>
    <name type="common">Sweet flag</name>
    <dbReference type="NCBI Taxonomy" id="4465"/>
    <lineage>
        <taxon>Eukaryota</taxon>
        <taxon>Viridiplantae</taxon>
        <taxon>Streptophyta</taxon>
        <taxon>Embryophyta</taxon>
        <taxon>Tracheophyta</taxon>
        <taxon>Spermatophyta</taxon>
        <taxon>Magnoliopsida</taxon>
        <taxon>Liliopsida</taxon>
        <taxon>Acoraceae</taxon>
        <taxon>Acorus</taxon>
    </lineage>
</organism>
<keyword evidence="2" id="KW-1185">Reference proteome</keyword>
<dbReference type="AlphaFoldDB" id="A0AAV9CTC3"/>
<comment type="caution">
    <text evidence="1">The sequence shown here is derived from an EMBL/GenBank/DDBJ whole genome shotgun (WGS) entry which is preliminary data.</text>
</comment>
<dbReference type="Proteomes" id="UP001180020">
    <property type="component" value="Unassembled WGS sequence"/>
</dbReference>
<protein>
    <submittedName>
        <fullName evidence="1">Uncharacterized protein</fullName>
    </submittedName>
</protein>
<evidence type="ECO:0000313" key="2">
    <source>
        <dbReference type="Proteomes" id="UP001180020"/>
    </source>
</evidence>
<accession>A0AAV9CTC3</accession>